<evidence type="ECO:0000313" key="1">
    <source>
        <dbReference type="Proteomes" id="UP000095280"/>
    </source>
</evidence>
<organism evidence="1 3">
    <name type="scientific">Macrostomum lignano</name>
    <dbReference type="NCBI Taxonomy" id="282301"/>
    <lineage>
        <taxon>Eukaryota</taxon>
        <taxon>Metazoa</taxon>
        <taxon>Spiralia</taxon>
        <taxon>Lophotrochozoa</taxon>
        <taxon>Platyhelminthes</taxon>
        <taxon>Rhabditophora</taxon>
        <taxon>Macrostomorpha</taxon>
        <taxon>Macrostomida</taxon>
        <taxon>Macrostomidae</taxon>
        <taxon>Macrostomum</taxon>
    </lineage>
</organism>
<dbReference type="AlphaFoldDB" id="A0A1I8I6K1"/>
<evidence type="ECO:0000313" key="3">
    <source>
        <dbReference type="WBParaSite" id="maker-uti_cns_0010366-snap-gene-0.7-mRNA-1"/>
    </source>
</evidence>
<dbReference type="WBParaSite" id="maker-uti_cns_0002907-snap-gene-0.2-mRNA-1">
    <property type="protein sequence ID" value="maker-uti_cns_0002907-snap-gene-0.2-mRNA-1"/>
    <property type="gene ID" value="maker-uti_cns_0002907-snap-gene-0.2"/>
</dbReference>
<name>A0A1I8I6K1_9PLAT</name>
<keyword evidence="1" id="KW-1185">Reference proteome</keyword>
<proteinExistence type="predicted"/>
<dbReference type="Proteomes" id="UP000095280">
    <property type="component" value="Unplaced"/>
</dbReference>
<dbReference type="WBParaSite" id="maker-uti_cns_0047181-snap-gene-0.4-mRNA-1">
    <property type="protein sequence ID" value="maker-uti_cns_0047181-snap-gene-0.4-mRNA-1"/>
    <property type="gene ID" value="maker-uti_cns_0047181-snap-gene-0.4"/>
</dbReference>
<reference evidence="2 3" key="1">
    <citation type="submission" date="2016-11" db="UniProtKB">
        <authorList>
            <consortium name="WormBaseParasite"/>
        </authorList>
    </citation>
    <scope>IDENTIFICATION</scope>
</reference>
<sequence length="88" mass="9736">MAQWPLCPQSRSTYLRLTPTPLRSASRARMAPRLASESRLCSAKPMASGIPAICPSALRSRRHSNYKATRSTTCPRLRRQATLEALAP</sequence>
<dbReference type="WBParaSite" id="maker-uti_cns_0010366-snap-gene-0.7-mRNA-1">
    <property type="protein sequence ID" value="maker-uti_cns_0010366-snap-gene-0.7-mRNA-1"/>
    <property type="gene ID" value="maker-uti_cns_0010366-snap-gene-0.7"/>
</dbReference>
<evidence type="ECO:0000313" key="2">
    <source>
        <dbReference type="WBParaSite" id="maker-uti_cns_0002907-snap-gene-0.2-mRNA-1"/>
    </source>
</evidence>
<accession>A0A1I8I6K1</accession>
<protein>
    <submittedName>
        <fullName evidence="2 3">Uncharacterized protein</fullName>
    </submittedName>
</protein>